<dbReference type="Gene3D" id="3.40.50.300">
    <property type="entry name" value="P-loop containing nucleotide triphosphate hydrolases"/>
    <property type="match status" value="1"/>
</dbReference>
<evidence type="ECO:0000256" key="8">
    <source>
        <dbReference type="ARBA" id="ARBA00022840"/>
    </source>
</evidence>
<name>A0A7W6KR67_9HYPH</name>
<evidence type="ECO:0000256" key="9">
    <source>
        <dbReference type="ARBA" id="ARBA00029962"/>
    </source>
</evidence>
<dbReference type="CDD" id="cd01672">
    <property type="entry name" value="TMPK"/>
    <property type="match status" value="1"/>
</dbReference>
<evidence type="ECO:0000256" key="1">
    <source>
        <dbReference type="ARBA" id="ARBA00009776"/>
    </source>
</evidence>
<keyword evidence="8 11" id="KW-0067">ATP-binding</keyword>
<dbReference type="InterPro" id="IPR027417">
    <property type="entry name" value="P-loop_NTPase"/>
</dbReference>
<evidence type="ECO:0000256" key="6">
    <source>
        <dbReference type="ARBA" id="ARBA00022741"/>
    </source>
</evidence>
<dbReference type="SUPFAM" id="SSF52540">
    <property type="entry name" value="P-loop containing nucleoside triphosphate hydrolases"/>
    <property type="match status" value="1"/>
</dbReference>
<dbReference type="GO" id="GO:0004798">
    <property type="term" value="F:dTMP kinase activity"/>
    <property type="evidence" value="ECO:0007669"/>
    <property type="project" value="UniProtKB-UniRule"/>
</dbReference>
<comment type="function">
    <text evidence="11">Phosphorylation of dTMP to form dTDP in both de novo and salvage pathways of dTTP synthesis.</text>
</comment>
<dbReference type="RefSeq" id="WP_183491164.1">
    <property type="nucleotide sequence ID" value="NZ_JACIDZ010000023.1"/>
</dbReference>
<dbReference type="PANTHER" id="PTHR10344:SF4">
    <property type="entry name" value="UMP-CMP KINASE 2, MITOCHONDRIAL"/>
    <property type="match status" value="1"/>
</dbReference>
<gene>
    <name evidence="11" type="primary">tmk</name>
    <name evidence="13" type="ORF">GGR30_004421</name>
</gene>
<evidence type="ECO:0000256" key="4">
    <source>
        <dbReference type="ARBA" id="ARBA00022679"/>
    </source>
</evidence>
<dbReference type="Proteomes" id="UP000530571">
    <property type="component" value="Unassembled WGS sequence"/>
</dbReference>
<dbReference type="GO" id="GO:0006235">
    <property type="term" value="P:dTTP biosynthetic process"/>
    <property type="evidence" value="ECO:0007669"/>
    <property type="project" value="UniProtKB-UniRule"/>
</dbReference>
<comment type="catalytic activity">
    <reaction evidence="10 11">
        <text>dTMP + ATP = dTDP + ADP</text>
        <dbReference type="Rhea" id="RHEA:13517"/>
        <dbReference type="ChEBI" id="CHEBI:30616"/>
        <dbReference type="ChEBI" id="CHEBI:58369"/>
        <dbReference type="ChEBI" id="CHEBI:63528"/>
        <dbReference type="ChEBI" id="CHEBI:456216"/>
        <dbReference type="EC" id="2.7.4.9"/>
    </reaction>
</comment>
<dbReference type="Pfam" id="PF02223">
    <property type="entry name" value="Thymidylate_kin"/>
    <property type="match status" value="1"/>
</dbReference>
<evidence type="ECO:0000256" key="11">
    <source>
        <dbReference type="HAMAP-Rule" id="MF_00165"/>
    </source>
</evidence>
<evidence type="ECO:0000256" key="5">
    <source>
        <dbReference type="ARBA" id="ARBA00022727"/>
    </source>
</evidence>
<sequence length="221" mass="24749">MLITVEGIDGSGKNTLACGLSTVLAASHDVKMVASPGYDRTETGKLIGRYLSGNFDLGNDSPYALSLLFALDRQEGQPDLRKWLAEGKLVIADRYAASNIAYQAARADDPDESARVRQFVLDLEYQRLSTIVPAYNIWLDIPVDFSRELIARKGKRDYVSTTYDKFEADGNLMRKVSEEYRELAKDDRYGKWIRIEPVQEGALRAAEAILDEALGRLDLYS</sequence>
<dbReference type="AlphaFoldDB" id="A0A7W6KR67"/>
<evidence type="ECO:0000256" key="7">
    <source>
        <dbReference type="ARBA" id="ARBA00022777"/>
    </source>
</evidence>
<evidence type="ECO:0000259" key="12">
    <source>
        <dbReference type="Pfam" id="PF02223"/>
    </source>
</evidence>
<evidence type="ECO:0000256" key="2">
    <source>
        <dbReference type="ARBA" id="ARBA00012980"/>
    </source>
</evidence>
<dbReference type="EC" id="2.7.4.9" evidence="2 11"/>
<keyword evidence="5 11" id="KW-0545">Nucleotide biosynthesis</keyword>
<dbReference type="GO" id="GO:0005524">
    <property type="term" value="F:ATP binding"/>
    <property type="evidence" value="ECO:0007669"/>
    <property type="project" value="UniProtKB-UniRule"/>
</dbReference>
<keyword evidence="7 11" id="KW-0418">Kinase</keyword>
<proteinExistence type="inferred from homology"/>
<dbReference type="PANTHER" id="PTHR10344">
    <property type="entry name" value="THYMIDYLATE KINASE"/>
    <property type="match status" value="1"/>
</dbReference>
<dbReference type="EMBL" id="JACIDZ010000023">
    <property type="protein sequence ID" value="MBB4124463.1"/>
    <property type="molecule type" value="Genomic_DNA"/>
</dbReference>
<comment type="similarity">
    <text evidence="1 11">Belongs to the thymidylate kinase family.</text>
</comment>
<evidence type="ECO:0000313" key="14">
    <source>
        <dbReference type="Proteomes" id="UP000530571"/>
    </source>
</evidence>
<dbReference type="InterPro" id="IPR039430">
    <property type="entry name" value="Thymidylate_kin-like_dom"/>
</dbReference>
<keyword evidence="4 11" id="KW-0808">Transferase</keyword>
<protein>
    <recommendedName>
        <fullName evidence="3 11">Thymidylate kinase</fullName>
        <ecNumber evidence="2 11">2.7.4.9</ecNumber>
    </recommendedName>
    <alternativeName>
        <fullName evidence="9 11">dTMP kinase</fullName>
    </alternativeName>
</protein>
<accession>A0A7W6KR67</accession>
<dbReference type="InterPro" id="IPR018094">
    <property type="entry name" value="Thymidylate_kinase"/>
</dbReference>
<dbReference type="GO" id="GO:0006233">
    <property type="term" value="P:dTDP biosynthetic process"/>
    <property type="evidence" value="ECO:0007669"/>
    <property type="project" value="InterPro"/>
</dbReference>
<evidence type="ECO:0000256" key="3">
    <source>
        <dbReference type="ARBA" id="ARBA00017144"/>
    </source>
</evidence>
<keyword evidence="14" id="KW-1185">Reference proteome</keyword>
<organism evidence="13 14">
    <name type="scientific">Martelella radicis</name>
    <dbReference type="NCBI Taxonomy" id="1397476"/>
    <lineage>
        <taxon>Bacteria</taxon>
        <taxon>Pseudomonadati</taxon>
        <taxon>Pseudomonadota</taxon>
        <taxon>Alphaproteobacteria</taxon>
        <taxon>Hyphomicrobiales</taxon>
        <taxon>Aurantimonadaceae</taxon>
        <taxon>Martelella</taxon>
    </lineage>
</organism>
<feature type="domain" description="Thymidylate kinase-like" evidence="12">
    <location>
        <begin position="5"/>
        <end position="187"/>
    </location>
</feature>
<dbReference type="HAMAP" id="MF_00165">
    <property type="entry name" value="Thymidylate_kinase"/>
    <property type="match status" value="1"/>
</dbReference>
<reference evidence="13 14" key="1">
    <citation type="submission" date="2020-08" db="EMBL/GenBank/DDBJ databases">
        <title>Genomic Encyclopedia of Type Strains, Phase IV (KMG-IV): sequencing the most valuable type-strain genomes for metagenomic binning, comparative biology and taxonomic classification.</title>
        <authorList>
            <person name="Goeker M."/>
        </authorList>
    </citation>
    <scope>NUCLEOTIDE SEQUENCE [LARGE SCALE GENOMIC DNA]</scope>
    <source>
        <strain evidence="13 14">DSM 28101</strain>
    </source>
</reference>
<keyword evidence="6 11" id="KW-0547">Nucleotide-binding</keyword>
<dbReference type="GO" id="GO:0006227">
    <property type="term" value="P:dUDP biosynthetic process"/>
    <property type="evidence" value="ECO:0007669"/>
    <property type="project" value="TreeGrafter"/>
</dbReference>
<evidence type="ECO:0000256" key="10">
    <source>
        <dbReference type="ARBA" id="ARBA00048743"/>
    </source>
</evidence>
<comment type="caution">
    <text evidence="11">Lacks conserved residue(s) required for the propagation of feature annotation.</text>
</comment>
<evidence type="ECO:0000313" key="13">
    <source>
        <dbReference type="EMBL" id="MBB4124463.1"/>
    </source>
</evidence>
<comment type="caution">
    <text evidence="13">The sequence shown here is derived from an EMBL/GenBank/DDBJ whole genome shotgun (WGS) entry which is preliminary data.</text>
</comment>
<dbReference type="GO" id="GO:0005829">
    <property type="term" value="C:cytosol"/>
    <property type="evidence" value="ECO:0007669"/>
    <property type="project" value="TreeGrafter"/>
</dbReference>